<feature type="active site" description="Phosphocysteine intermediate" evidence="2">
    <location>
        <position position="404"/>
    </location>
</feature>
<dbReference type="GO" id="GO:0046856">
    <property type="term" value="P:phosphatidylinositol dephosphorylation"/>
    <property type="evidence" value="ECO:0007669"/>
    <property type="project" value="TreeGrafter"/>
</dbReference>
<dbReference type="AlphaFoldDB" id="A0A914DJ39"/>
<dbReference type="SUPFAM" id="SSF52799">
    <property type="entry name" value="(Phosphotyrosine protein) phosphatases II"/>
    <property type="match status" value="1"/>
</dbReference>
<feature type="binding site" evidence="3">
    <location>
        <begin position="342"/>
        <end position="343"/>
    </location>
    <ligand>
        <name>substrate</name>
    </ligand>
</feature>
<dbReference type="InterPro" id="IPR016130">
    <property type="entry name" value="Tyr_Pase_AS"/>
</dbReference>
<reference evidence="6" key="1">
    <citation type="submission" date="2022-11" db="UniProtKB">
        <authorList>
            <consortium name="WormBaseParasite"/>
        </authorList>
    </citation>
    <scope>IDENTIFICATION</scope>
</reference>
<dbReference type="WBParaSite" id="ACRNAN_scaffold2846.g13275.t1">
    <property type="protein sequence ID" value="ACRNAN_scaffold2846.g13275.t1"/>
    <property type="gene ID" value="ACRNAN_scaffold2846.g13275"/>
</dbReference>
<evidence type="ECO:0000313" key="6">
    <source>
        <dbReference type="WBParaSite" id="ACRNAN_scaffold2846.g13275.t1"/>
    </source>
</evidence>
<protein>
    <submittedName>
        <fullName evidence="6">Myotubularin phosphatase domain-containing protein</fullName>
    </submittedName>
</protein>
<evidence type="ECO:0000256" key="1">
    <source>
        <dbReference type="ARBA" id="ARBA00007471"/>
    </source>
</evidence>
<dbReference type="GO" id="GO:0005737">
    <property type="term" value="C:cytoplasm"/>
    <property type="evidence" value="ECO:0007669"/>
    <property type="project" value="TreeGrafter"/>
</dbReference>
<keyword evidence="5" id="KW-1185">Reference proteome</keyword>
<dbReference type="GO" id="GO:0106018">
    <property type="term" value="F:phosphatidylinositol-3,5-bisphosphate phosphatase activity"/>
    <property type="evidence" value="ECO:0007669"/>
    <property type="project" value="TreeGrafter"/>
</dbReference>
<evidence type="ECO:0000313" key="5">
    <source>
        <dbReference type="Proteomes" id="UP000887540"/>
    </source>
</evidence>
<dbReference type="PANTHER" id="PTHR10807">
    <property type="entry name" value="MYOTUBULARIN-RELATED"/>
    <property type="match status" value="1"/>
</dbReference>
<dbReference type="InterPro" id="IPR030564">
    <property type="entry name" value="Myotubularin"/>
</dbReference>
<feature type="binding site" evidence="3">
    <location>
        <begin position="317"/>
        <end position="320"/>
    </location>
    <ligand>
        <name>substrate</name>
    </ligand>
</feature>
<name>A0A914DJ39_9BILA</name>
<feature type="domain" description="Myotubularin phosphatase" evidence="4">
    <location>
        <begin position="189"/>
        <end position="591"/>
    </location>
</feature>
<organism evidence="5 6">
    <name type="scientific">Acrobeloides nanus</name>
    <dbReference type="NCBI Taxonomy" id="290746"/>
    <lineage>
        <taxon>Eukaryota</taxon>
        <taxon>Metazoa</taxon>
        <taxon>Ecdysozoa</taxon>
        <taxon>Nematoda</taxon>
        <taxon>Chromadorea</taxon>
        <taxon>Rhabditida</taxon>
        <taxon>Tylenchina</taxon>
        <taxon>Cephalobomorpha</taxon>
        <taxon>Cephaloboidea</taxon>
        <taxon>Cephalobidae</taxon>
        <taxon>Acrobeloides</taxon>
    </lineage>
</organism>
<proteinExistence type="inferred from homology"/>
<feature type="binding site" evidence="3">
    <location>
        <begin position="404"/>
        <end position="410"/>
    </location>
    <ligand>
        <name>substrate</name>
    </ligand>
</feature>
<sequence length="848" mass="95773">MPCTGEASREVSVDDHCYCENDNPKLSVDSVTNGHLVDDEPLGQTVVNKLPVKQTSKNDSCETNLTLLPGESIDSTVELVHVRLYLTQYRIILVSHNHNAATAIPLVMVDSIEAKDLIFLLVHCRDGKVIRLKAENSTTAMTWFTKLTQKTCTARKSEEIFAFKFTAEAAHKDHMPEWVRKGAGTLSSNTVLLEIDKEFKALGFDAEKWRISAANKDFDLCPTYPQYLIVPSNVNDEDLKKLRLGRFFQRFATAVWRCRKTGGVLMRCAQPSIGFFGNPNDEDVKMYNNIVRSVVTKDKKPKILIVDARSYTAAWANKAKGGGFETSDTYPNSEVEFMSLPNIHNIRYSFHQLRNLLFAPVDEQFFLQSLQGTMWFLYIANLINVSKRITDALCNNGTSSIVHCSDGWDRTTQIVSLCKLIADPRYRTFQGFEALVRREWIEFGHKFADRNGILNGDPNERSPVFLQWLDCVHQLWILNPEAFEFNQRYLMKLAQHSYSGLFGTFLFNSVKDASEQCVSENQSLDPDKSHENAEIDENPAEKLNAIRLFSVWDFLGEHNRIFVNPAYEKRYKKRLRCPVGVSEIRLWKEVYCCTDADTLINNPEEEMRAPASSNNGNGIHTSDSITDKEKVCTLSRSQSASSLTSLEQCYGLSPNVYSNHLLNGSLQHNCARNCSNDPRQNLSATSKFPLDFLDIDGLTKVPIPYEDRMIAEYKRLLEEIENLQTKQLASSKNICEENGVSRTSQCNGIPLNNGYHHRNRYESIDSSNHEFEILDIEGRSKHDSCGTSSTCSSGILPIYENGTFDPSSCKQDVRCSIQNKASENGHIDGCIADSSEAGKQRSESIVVK</sequence>
<dbReference type="PROSITE" id="PS00383">
    <property type="entry name" value="TYR_PHOSPHATASE_1"/>
    <property type="match status" value="1"/>
</dbReference>
<dbReference type="GO" id="GO:0004438">
    <property type="term" value="F:phosphatidylinositol-3-phosphate phosphatase activity"/>
    <property type="evidence" value="ECO:0007669"/>
    <property type="project" value="TreeGrafter"/>
</dbReference>
<accession>A0A914DJ39</accession>
<dbReference type="SUPFAM" id="SSF50729">
    <property type="entry name" value="PH domain-like"/>
    <property type="match status" value="1"/>
</dbReference>
<dbReference type="InterPro" id="IPR029021">
    <property type="entry name" value="Prot-tyrosine_phosphatase-like"/>
</dbReference>
<dbReference type="InterPro" id="IPR010569">
    <property type="entry name" value="Myotubularin-like_Pase_dom"/>
</dbReference>
<dbReference type="Proteomes" id="UP000887540">
    <property type="component" value="Unplaced"/>
</dbReference>
<comment type="similarity">
    <text evidence="1">Belongs to the protein-tyrosine phosphatase family. Non-receptor class myotubularin subfamily.</text>
</comment>
<evidence type="ECO:0000256" key="3">
    <source>
        <dbReference type="PIRSR" id="PIRSR630564-2"/>
    </source>
</evidence>
<dbReference type="Pfam" id="PF06602">
    <property type="entry name" value="Myotub-related"/>
    <property type="match status" value="1"/>
</dbReference>
<dbReference type="PANTHER" id="PTHR10807:SF129">
    <property type="entry name" value="MYOTUBULARIN-RELATED PROTEIN 3"/>
    <property type="match status" value="1"/>
</dbReference>
<evidence type="ECO:0000259" key="4">
    <source>
        <dbReference type="PROSITE" id="PS51339"/>
    </source>
</evidence>
<dbReference type="PROSITE" id="PS51339">
    <property type="entry name" value="PPASE_MYOTUBULARIN"/>
    <property type="match status" value="1"/>
</dbReference>
<evidence type="ECO:0000256" key="2">
    <source>
        <dbReference type="PIRSR" id="PIRSR630564-1"/>
    </source>
</evidence>